<evidence type="ECO:0000313" key="1">
    <source>
        <dbReference type="EMBL" id="KUN14767.1"/>
    </source>
</evidence>
<accession>A0A101PNH2</accession>
<reference evidence="1 2" key="1">
    <citation type="submission" date="2015-10" db="EMBL/GenBank/DDBJ databases">
        <title>Draft genome sequence of Streptomyces corchorusii DSM 40340, type strain for the species Streptomyces corchorusii.</title>
        <authorList>
            <person name="Ruckert C."/>
            <person name="Winkler A."/>
            <person name="Kalinowski J."/>
            <person name="Kampfer P."/>
            <person name="Glaeser S."/>
        </authorList>
    </citation>
    <scope>NUCLEOTIDE SEQUENCE [LARGE SCALE GENOMIC DNA]</scope>
    <source>
        <strain evidence="1 2">DSM 40340</strain>
    </source>
</reference>
<dbReference type="EMBL" id="LMWP01000077">
    <property type="protein sequence ID" value="KUN14767.1"/>
    <property type="molecule type" value="Genomic_DNA"/>
</dbReference>
<evidence type="ECO:0000313" key="2">
    <source>
        <dbReference type="Proteomes" id="UP000053398"/>
    </source>
</evidence>
<sequence>MRLRDGSVTVAMSGAAVAGAVSGGIISRSQRPKVWDSSNSLCGSCPALDQPTRTMWPCAGTAPGMTGQNVRLTVSG</sequence>
<protein>
    <submittedName>
        <fullName evidence="1">Uncharacterized protein</fullName>
    </submittedName>
</protein>
<name>A0A101PNH2_STRCK</name>
<gene>
    <name evidence="1" type="ORF">AQJ11_44080</name>
</gene>
<organism evidence="1 2">
    <name type="scientific">Streptomyces corchorusii</name>
    <name type="common">Streptomyces chibaensis</name>
    <dbReference type="NCBI Taxonomy" id="1903"/>
    <lineage>
        <taxon>Bacteria</taxon>
        <taxon>Bacillati</taxon>
        <taxon>Actinomycetota</taxon>
        <taxon>Actinomycetes</taxon>
        <taxon>Kitasatosporales</taxon>
        <taxon>Streptomycetaceae</taxon>
        <taxon>Streptomyces</taxon>
    </lineage>
</organism>
<comment type="caution">
    <text evidence="1">The sequence shown here is derived from an EMBL/GenBank/DDBJ whole genome shotgun (WGS) entry which is preliminary data.</text>
</comment>
<proteinExistence type="predicted"/>
<dbReference type="Proteomes" id="UP000053398">
    <property type="component" value="Unassembled WGS sequence"/>
</dbReference>
<dbReference type="AlphaFoldDB" id="A0A101PNH2"/>
<keyword evidence="2" id="KW-1185">Reference proteome</keyword>